<dbReference type="EnsemblPlants" id="TuG1812S0003051600.01.T01">
    <property type="protein sequence ID" value="TuG1812S0003051600.01.T01"/>
    <property type="gene ID" value="TuG1812S0003051600.01"/>
</dbReference>
<evidence type="ECO:0000313" key="1">
    <source>
        <dbReference type="EnsemblPlants" id="TuG1812S0003051600.01.T01"/>
    </source>
</evidence>
<dbReference type="Gramene" id="TuG1812S0003051600.01.T01">
    <property type="protein sequence ID" value="TuG1812S0003051600.01.T01"/>
    <property type="gene ID" value="TuG1812S0003051600.01"/>
</dbReference>
<accession>A0A8R7VHV1</accession>
<reference evidence="2" key="1">
    <citation type="journal article" date="2013" name="Nature">
        <title>Draft genome of the wheat A-genome progenitor Triticum urartu.</title>
        <authorList>
            <person name="Ling H.Q."/>
            <person name="Zhao S."/>
            <person name="Liu D."/>
            <person name="Wang J."/>
            <person name="Sun H."/>
            <person name="Zhang C."/>
            <person name="Fan H."/>
            <person name="Li D."/>
            <person name="Dong L."/>
            <person name="Tao Y."/>
            <person name="Gao C."/>
            <person name="Wu H."/>
            <person name="Li Y."/>
            <person name="Cui Y."/>
            <person name="Guo X."/>
            <person name="Zheng S."/>
            <person name="Wang B."/>
            <person name="Yu K."/>
            <person name="Liang Q."/>
            <person name="Yang W."/>
            <person name="Lou X."/>
            <person name="Chen J."/>
            <person name="Feng M."/>
            <person name="Jian J."/>
            <person name="Zhang X."/>
            <person name="Luo G."/>
            <person name="Jiang Y."/>
            <person name="Liu J."/>
            <person name="Wang Z."/>
            <person name="Sha Y."/>
            <person name="Zhang B."/>
            <person name="Wu H."/>
            <person name="Tang D."/>
            <person name="Shen Q."/>
            <person name="Xue P."/>
            <person name="Zou S."/>
            <person name="Wang X."/>
            <person name="Liu X."/>
            <person name="Wang F."/>
            <person name="Yang Y."/>
            <person name="An X."/>
            <person name="Dong Z."/>
            <person name="Zhang K."/>
            <person name="Zhang X."/>
            <person name="Luo M.C."/>
            <person name="Dvorak J."/>
            <person name="Tong Y."/>
            <person name="Wang J."/>
            <person name="Yang H."/>
            <person name="Li Z."/>
            <person name="Wang D."/>
            <person name="Zhang A."/>
            <person name="Wang J."/>
        </authorList>
    </citation>
    <scope>NUCLEOTIDE SEQUENCE</scope>
    <source>
        <strain evidence="2">cv. G1812</strain>
    </source>
</reference>
<sequence length="137" mass="15713">MKELKEIHMEDTEEEEMHDIDSCDFGNSLAVVEYVDEIYSFYRRTNVHYKIELLGKFYSLLSTSLIDTWPGKMSLGRSCCYCCCRFMALAGTTQIPSIFLFFVLIDVRSLPIPEDDLCSSWRLVSDATSYSLLCGIS</sequence>
<name>A0A8R7VHV1_TRIUA</name>
<organism evidence="1 2">
    <name type="scientific">Triticum urartu</name>
    <name type="common">Red wild einkorn</name>
    <name type="synonym">Crithodium urartu</name>
    <dbReference type="NCBI Taxonomy" id="4572"/>
    <lineage>
        <taxon>Eukaryota</taxon>
        <taxon>Viridiplantae</taxon>
        <taxon>Streptophyta</taxon>
        <taxon>Embryophyta</taxon>
        <taxon>Tracheophyta</taxon>
        <taxon>Spermatophyta</taxon>
        <taxon>Magnoliopsida</taxon>
        <taxon>Liliopsida</taxon>
        <taxon>Poales</taxon>
        <taxon>Poaceae</taxon>
        <taxon>BOP clade</taxon>
        <taxon>Pooideae</taxon>
        <taxon>Triticodae</taxon>
        <taxon>Triticeae</taxon>
        <taxon>Triticinae</taxon>
        <taxon>Triticum</taxon>
    </lineage>
</organism>
<proteinExistence type="predicted"/>
<dbReference type="AlphaFoldDB" id="A0A8R7VHV1"/>
<dbReference type="Proteomes" id="UP000015106">
    <property type="component" value="Unassembled WGS sequence"/>
</dbReference>
<reference evidence="1" key="2">
    <citation type="submission" date="2022-06" db="UniProtKB">
        <authorList>
            <consortium name="EnsemblPlants"/>
        </authorList>
    </citation>
    <scope>IDENTIFICATION</scope>
</reference>
<evidence type="ECO:0000313" key="2">
    <source>
        <dbReference type="Proteomes" id="UP000015106"/>
    </source>
</evidence>
<keyword evidence="2" id="KW-1185">Reference proteome</keyword>
<protein>
    <submittedName>
        <fullName evidence="1">Uncharacterized protein</fullName>
    </submittedName>
</protein>